<dbReference type="Proteomes" id="UP000580250">
    <property type="component" value="Unassembled WGS sequence"/>
</dbReference>
<name>A0A6V7U7K5_MELEN</name>
<evidence type="ECO:0000313" key="3">
    <source>
        <dbReference type="Proteomes" id="UP000580250"/>
    </source>
</evidence>
<accession>A0A6V7U7K5</accession>
<gene>
    <name evidence="2" type="ORF">MENT_LOCUS9410</name>
</gene>
<dbReference type="EMBL" id="CAJEWN010000042">
    <property type="protein sequence ID" value="CAD2148685.1"/>
    <property type="molecule type" value="Genomic_DNA"/>
</dbReference>
<sequence>MGNLKRCFFLLLFSLIRVSSAGNFNGVKPNQITPENPYRAQKAFSYPP</sequence>
<reference evidence="2 3" key="1">
    <citation type="submission" date="2020-08" db="EMBL/GenBank/DDBJ databases">
        <authorList>
            <person name="Koutsovoulos G."/>
            <person name="Danchin GJ E."/>
        </authorList>
    </citation>
    <scope>NUCLEOTIDE SEQUENCE [LARGE SCALE GENOMIC DNA]</scope>
</reference>
<dbReference type="AlphaFoldDB" id="A0A6V7U7K5"/>
<evidence type="ECO:0000313" key="2">
    <source>
        <dbReference type="EMBL" id="CAD2148685.1"/>
    </source>
</evidence>
<feature type="signal peptide" evidence="1">
    <location>
        <begin position="1"/>
        <end position="21"/>
    </location>
</feature>
<feature type="chain" id="PRO_5027973515" evidence="1">
    <location>
        <begin position="22"/>
        <end position="48"/>
    </location>
</feature>
<keyword evidence="1" id="KW-0732">Signal</keyword>
<comment type="caution">
    <text evidence="2">The sequence shown here is derived from an EMBL/GenBank/DDBJ whole genome shotgun (WGS) entry which is preliminary data.</text>
</comment>
<protein>
    <submittedName>
        <fullName evidence="2">Uncharacterized protein</fullName>
    </submittedName>
</protein>
<evidence type="ECO:0000256" key="1">
    <source>
        <dbReference type="SAM" id="SignalP"/>
    </source>
</evidence>
<proteinExistence type="predicted"/>
<organism evidence="2 3">
    <name type="scientific">Meloidogyne enterolobii</name>
    <name type="common">Root-knot nematode worm</name>
    <name type="synonym">Meloidogyne mayaguensis</name>
    <dbReference type="NCBI Taxonomy" id="390850"/>
    <lineage>
        <taxon>Eukaryota</taxon>
        <taxon>Metazoa</taxon>
        <taxon>Ecdysozoa</taxon>
        <taxon>Nematoda</taxon>
        <taxon>Chromadorea</taxon>
        <taxon>Rhabditida</taxon>
        <taxon>Tylenchina</taxon>
        <taxon>Tylenchomorpha</taxon>
        <taxon>Tylenchoidea</taxon>
        <taxon>Meloidogynidae</taxon>
        <taxon>Meloidogyninae</taxon>
        <taxon>Meloidogyne</taxon>
    </lineage>
</organism>